<dbReference type="Gene3D" id="6.10.160.10">
    <property type="match status" value="1"/>
</dbReference>
<evidence type="ECO:0000256" key="1">
    <source>
        <dbReference type="ARBA" id="ARBA00007698"/>
    </source>
</evidence>
<evidence type="ECO:0000256" key="6">
    <source>
        <dbReference type="ARBA" id="ARBA00024775"/>
    </source>
</evidence>
<dbReference type="CDD" id="cd07026">
    <property type="entry name" value="Ribosomal_L20"/>
    <property type="match status" value="1"/>
</dbReference>
<name>A0ABW5WS33_9STAP</name>
<dbReference type="InterPro" id="IPR005813">
    <property type="entry name" value="Ribosomal_bL20"/>
</dbReference>
<protein>
    <recommendedName>
        <fullName evidence="7 8">Large ribosomal subunit protein bL20</fullName>
    </recommendedName>
</protein>
<dbReference type="InterPro" id="IPR035566">
    <property type="entry name" value="Ribosomal_protein_bL20_C"/>
</dbReference>
<comment type="function">
    <text evidence="6 8 9">Binds directly to 23S ribosomal RNA and is necessary for the in vitro assembly process of the 50S ribosomal subunit. It is not involved in the protein synthesizing functions of that subunit.</text>
</comment>
<dbReference type="Gene3D" id="1.10.1900.20">
    <property type="entry name" value="Ribosomal protein L20"/>
    <property type="match status" value="1"/>
</dbReference>
<evidence type="ECO:0000256" key="4">
    <source>
        <dbReference type="ARBA" id="ARBA00022980"/>
    </source>
</evidence>
<dbReference type="PROSITE" id="PS00937">
    <property type="entry name" value="RIBOSOMAL_L20"/>
    <property type="match status" value="1"/>
</dbReference>
<keyword evidence="5 8" id="KW-0687">Ribonucleoprotein</keyword>
<dbReference type="PRINTS" id="PR00062">
    <property type="entry name" value="RIBOSOMALL20"/>
</dbReference>
<evidence type="ECO:0000256" key="2">
    <source>
        <dbReference type="ARBA" id="ARBA00022730"/>
    </source>
</evidence>
<gene>
    <name evidence="8 10" type="primary">rplT</name>
    <name evidence="10" type="ORF">ACFSX4_01455</name>
</gene>
<evidence type="ECO:0000313" key="10">
    <source>
        <dbReference type="EMBL" id="MFD2829114.1"/>
    </source>
</evidence>
<evidence type="ECO:0000256" key="8">
    <source>
        <dbReference type="HAMAP-Rule" id="MF_00382"/>
    </source>
</evidence>
<dbReference type="GO" id="GO:0005840">
    <property type="term" value="C:ribosome"/>
    <property type="evidence" value="ECO:0007669"/>
    <property type="project" value="UniProtKB-KW"/>
</dbReference>
<evidence type="ECO:0000256" key="7">
    <source>
        <dbReference type="ARBA" id="ARBA00035172"/>
    </source>
</evidence>
<organism evidence="10 11">
    <name type="scientific">Corticicoccus populi</name>
    <dbReference type="NCBI Taxonomy" id="1812821"/>
    <lineage>
        <taxon>Bacteria</taxon>
        <taxon>Bacillati</taxon>
        <taxon>Bacillota</taxon>
        <taxon>Bacilli</taxon>
        <taxon>Bacillales</taxon>
        <taxon>Staphylococcaceae</taxon>
        <taxon>Corticicoccus</taxon>
    </lineage>
</organism>
<dbReference type="InterPro" id="IPR049946">
    <property type="entry name" value="RIBOSOMAL_L20_CS"/>
</dbReference>
<dbReference type="Pfam" id="PF00453">
    <property type="entry name" value="Ribosomal_L20"/>
    <property type="match status" value="1"/>
</dbReference>
<dbReference type="SUPFAM" id="SSF74731">
    <property type="entry name" value="Ribosomal protein L20"/>
    <property type="match status" value="1"/>
</dbReference>
<keyword evidence="3 8" id="KW-0694">RNA-binding</keyword>
<keyword evidence="11" id="KW-1185">Reference proteome</keyword>
<evidence type="ECO:0000256" key="5">
    <source>
        <dbReference type="ARBA" id="ARBA00023274"/>
    </source>
</evidence>
<proteinExistence type="inferred from homology"/>
<comment type="caution">
    <text evidence="10">The sequence shown here is derived from an EMBL/GenBank/DDBJ whole genome shotgun (WGS) entry which is preliminary data.</text>
</comment>
<sequence>MVRVKNGLTSRKRRKKVLKQAKGYFGSKSTLYRTAKQQVTKSGQYAYRDRKNKKREFRRLWIARINAAARQHDISYSRLMNGLKLAGIDINRKMLSEIAIADDKAFGELVSQAKTALNK</sequence>
<comment type="similarity">
    <text evidence="1 8 9">Belongs to the bacterial ribosomal protein bL20 family.</text>
</comment>
<dbReference type="PANTHER" id="PTHR10986">
    <property type="entry name" value="39S RIBOSOMAL PROTEIN L20"/>
    <property type="match status" value="1"/>
</dbReference>
<dbReference type="RefSeq" id="WP_377770826.1">
    <property type="nucleotide sequence ID" value="NZ_JBHUOQ010000001.1"/>
</dbReference>
<dbReference type="Proteomes" id="UP001597519">
    <property type="component" value="Unassembled WGS sequence"/>
</dbReference>
<reference evidence="11" key="1">
    <citation type="journal article" date="2019" name="Int. J. Syst. Evol. Microbiol.">
        <title>The Global Catalogue of Microorganisms (GCM) 10K type strain sequencing project: providing services to taxonomists for standard genome sequencing and annotation.</title>
        <authorList>
            <consortium name="The Broad Institute Genomics Platform"/>
            <consortium name="The Broad Institute Genome Sequencing Center for Infectious Disease"/>
            <person name="Wu L."/>
            <person name="Ma J."/>
        </authorList>
    </citation>
    <scope>NUCLEOTIDE SEQUENCE [LARGE SCALE GENOMIC DNA]</scope>
    <source>
        <strain evidence="11">KCTC 33575</strain>
    </source>
</reference>
<keyword evidence="4 8" id="KW-0689">Ribosomal protein</keyword>
<accession>A0ABW5WS33</accession>
<dbReference type="NCBIfam" id="TIGR01032">
    <property type="entry name" value="rplT_bact"/>
    <property type="match status" value="1"/>
</dbReference>
<evidence type="ECO:0000256" key="3">
    <source>
        <dbReference type="ARBA" id="ARBA00022884"/>
    </source>
</evidence>
<dbReference type="EMBL" id="JBHUOQ010000001">
    <property type="protein sequence ID" value="MFD2829114.1"/>
    <property type="molecule type" value="Genomic_DNA"/>
</dbReference>
<keyword evidence="2 8" id="KW-0699">rRNA-binding</keyword>
<evidence type="ECO:0000256" key="9">
    <source>
        <dbReference type="RuleBase" id="RU000560"/>
    </source>
</evidence>
<evidence type="ECO:0000313" key="11">
    <source>
        <dbReference type="Proteomes" id="UP001597519"/>
    </source>
</evidence>
<dbReference type="HAMAP" id="MF_00382">
    <property type="entry name" value="Ribosomal_bL20"/>
    <property type="match status" value="1"/>
</dbReference>